<dbReference type="EMBL" id="NCKU01000697">
    <property type="protein sequence ID" value="RWS14527.1"/>
    <property type="molecule type" value="Genomic_DNA"/>
</dbReference>
<organism evidence="14 15">
    <name type="scientific">Dinothrombium tinctorium</name>
    <dbReference type="NCBI Taxonomy" id="1965070"/>
    <lineage>
        <taxon>Eukaryota</taxon>
        <taxon>Metazoa</taxon>
        <taxon>Ecdysozoa</taxon>
        <taxon>Arthropoda</taxon>
        <taxon>Chelicerata</taxon>
        <taxon>Arachnida</taxon>
        <taxon>Acari</taxon>
        <taxon>Acariformes</taxon>
        <taxon>Trombidiformes</taxon>
        <taxon>Prostigmata</taxon>
        <taxon>Anystina</taxon>
        <taxon>Parasitengona</taxon>
        <taxon>Trombidioidea</taxon>
        <taxon>Trombidiidae</taxon>
        <taxon>Dinothrombium</taxon>
    </lineage>
</organism>
<evidence type="ECO:0000256" key="5">
    <source>
        <dbReference type="ARBA" id="ARBA00022692"/>
    </source>
</evidence>
<accession>A0A3S3SFB1</accession>
<evidence type="ECO:0000313" key="14">
    <source>
        <dbReference type="EMBL" id="RWS14527.1"/>
    </source>
</evidence>
<keyword evidence="4 12" id="KW-0894">Sodium channel</keyword>
<evidence type="ECO:0000256" key="6">
    <source>
        <dbReference type="ARBA" id="ARBA00022989"/>
    </source>
</evidence>
<protein>
    <submittedName>
        <fullName evidence="14">Amiloride-sensitive cation channel 5-like protein</fullName>
    </submittedName>
</protein>
<name>A0A3S3SFB1_9ACAR</name>
<dbReference type="InterPro" id="IPR001873">
    <property type="entry name" value="ENaC"/>
</dbReference>
<comment type="subcellular location">
    <subcellularLocation>
        <location evidence="1">Membrane</location>
        <topology evidence="1">Multi-pass membrane protein</topology>
    </subcellularLocation>
</comment>
<evidence type="ECO:0000256" key="11">
    <source>
        <dbReference type="ARBA" id="ARBA00023303"/>
    </source>
</evidence>
<evidence type="ECO:0000256" key="2">
    <source>
        <dbReference type="ARBA" id="ARBA00007193"/>
    </source>
</evidence>
<dbReference type="AlphaFoldDB" id="A0A3S3SFB1"/>
<keyword evidence="9 13" id="KW-0472">Membrane</keyword>
<evidence type="ECO:0000256" key="12">
    <source>
        <dbReference type="RuleBase" id="RU000679"/>
    </source>
</evidence>
<dbReference type="PANTHER" id="PTHR11690">
    <property type="entry name" value="AMILORIDE-SENSITIVE SODIUM CHANNEL-RELATED"/>
    <property type="match status" value="1"/>
</dbReference>
<feature type="transmembrane region" description="Helical" evidence="13">
    <location>
        <begin position="398"/>
        <end position="419"/>
    </location>
</feature>
<dbReference type="GO" id="GO:0015280">
    <property type="term" value="F:ligand-gated sodium channel activity"/>
    <property type="evidence" value="ECO:0007669"/>
    <property type="project" value="TreeGrafter"/>
</dbReference>
<keyword evidence="10 12" id="KW-0739">Sodium transport</keyword>
<evidence type="ECO:0000256" key="4">
    <source>
        <dbReference type="ARBA" id="ARBA00022461"/>
    </source>
</evidence>
<dbReference type="Proteomes" id="UP000285301">
    <property type="component" value="Unassembled WGS sequence"/>
</dbReference>
<evidence type="ECO:0000256" key="1">
    <source>
        <dbReference type="ARBA" id="ARBA00004141"/>
    </source>
</evidence>
<keyword evidence="8 12" id="KW-0406">Ion transport</keyword>
<keyword evidence="6 13" id="KW-1133">Transmembrane helix</keyword>
<evidence type="ECO:0000256" key="9">
    <source>
        <dbReference type="ARBA" id="ARBA00023136"/>
    </source>
</evidence>
<keyword evidence="15" id="KW-1185">Reference proteome</keyword>
<evidence type="ECO:0000313" key="15">
    <source>
        <dbReference type="Proteomes" id="UP000285301"/>
    </source>
</evidence>
<sequence length="448" mass="51540">MSKQQDVEQTPDLTDLSRFKRKRSPCAEFVRGLVFIFCGFLFACQTTLLVSHYFSYPTTIVTKLNRTNIVTIPAISLCFPFDGHNLQALNANELFKKNFVEGIKSSISIKCRLLMPTLTKNSFRETRSPIHCADVSPVVQSINYGQSQKCFTYFSRMSRTMEESEFQVRKDQTQSIHGAFGDLVSIEIDFPESVNDQFYEDREATLIIHQANELPNFNQKLSKIKPGQDYIISFSKITEKRMQPPFRPGCKAYNSRVRDAESKYYISSRRECVNSCIIRLYREYCQCLPSNLNIHRDLIYSSDAFCGEVQCSSLSDEDTEKCRRLSRCYPSCVEDSYEFITEASSSATAPNYGPNFGNRKPGLSDIANALTKTYIIVRKSSMPDVLYEHQPHLEYIEFVFQVLTLACVWLGISVFALIWKPLYLIGKLFNKLWCWPKKQTVPMIDIMS</sequence>
<proteinExistence type="inferred from homology"/>
<evidence type="ECO:0000256" key="3">
    <source>
        <dbReference type="ARBA" id="ARBA00022448"/>
    </source>
</evidence>
<evidence type="ECO:0000256" key="10">
    <source>
        <dbReference type="ARBA" id="ARBA00023201"/>
    </source>
</evidence>
<keyword evidence="11 12" id="KW-0407">Ion channel</keyword>
<keyword evidence="7" id="KW-0915">Sodium</keyword>
<evidence type="ECO:0000256" key="8">
    <source>
        <dbReference type="ARBA" id="ARBA00023065"/>
    </source>
</evidence>
<reference evidence="14 15" key="1">
    <citation type="journal article" date="2018" name="Gigascience">
        <title>Genomes of trombidid mites reveal novel predicted allergens and laterally-transferred genes associated with secondary metabolism.</title>
        <authorList>
            <person name="Dong X."/>
            <person name="Chaisiri K."/>
            <person name="Xia D."/>
            <person name="Armstrong S.D."/>
            <person name="Fang Y."/>
            <person name="Donnelly M.J."/>
            <person name="Kadowaki T."/>
            <person name="McGarry J.W."/>
            <person name="Darby A.C."/>
            <person name="Makepeace B.L."/>
        </authorList>
    </citation>
    <scope>NUCLEOTIDE SEQUENCE [LARGE SCALE GENOMIC DNA]</scope>
    <source>
        <strain evidence="14">UoL-WK</strain>
    </source>
</reference>
<gene>
    <name evidence="14" type="ORF">B4U79_11673</name>
</gene>
<evidence type="ECO:0000256" key="7">
    <source>
        <dbReference type="ARBA" id="ARBA00023053"/>
    </source>
</evidence>
<comment type="caution">
    <text evidence="14">The sequence shown here is derived from an EMBL/GenBank/DDBJ whole genome shotgun (WGS) entry which is preliminary data.</text>
</comment>
<dbReference type="OrthoDB" id="6499081at2759"/>
<comment type="similarity">
    <text evidence="2 12">Belongs to the amiloride-sensitive sodium channel (TC 1.A.6) family.</text>
</comment>
<keyword evidence="3 12" id="KW-0813">Transport</keyword>
<keyword evidence="5 12" id="KW-0812">Transmembrane</keyword>
<dbReference type="Pfam" id="PF00858">
    <property type="entry name" value="ASC"/>
    <property type="match status" value="1"/>
</dbReference>
<dbReference type="GO" id="GO:0005886">
    <property type="term" value="C:plasma membrane"/>
    <property type="evidence" value="ECO:0007669"/>
    <property type="project" value="TreeGrafter"/>
</dbReference>
<feature type="transmembrane region" description="Helical" evidence="13">
    <location>
        <begin position="29"/>
        <end position="54"/>
    </location>
</feature>
<evidence type="ECO:0000256" key="13">
    <source>
        <dbReference type="SAM" id="Phobius"/>
    </source>
</evidence>